<name>A0A6I6D6J1_9GAMM</name>
<dbReference type="RefSeq" id="WP_156574825.1">
    <property type="nucleotide sequence ID" value="NZ_CP046415.1"/>
</dbReference>
<dbReference type="KEGG" id="ghl:GM160_09570"/>
<dbReference type="AlphaFoldDB" id="A0A6I6D6J1"/>
<protein>
    <submittedName>
        <fullName evidence="1">DUF429 domain-containing protein</fullName>
    </submittedName>
</protein>
<dbReference type="EMBL" id="CP046415">
    <property type="protein sequence ID" value="QGT79114.1"/>
    <property type="molecule type" value="Genomic_DNA"/>
</dbReference>
<organism evidence="1 2">
    <name type="scientific">Guyparkeria halophila</name>
    <dbReference type="NCBI Taxonomy" id="47960"/>
    <lineage>
        <taxon>Bacteria</taxon>
        <taxon>Pseudomonadati</taxon>
        <taxon>Pseudomonadota</taxon>
        <taxon>Gammaproteobacteria</taxon>
        <taxon>Chromatiales</taxon>
        <taxon>Thioalkalibacteraceae</taxon>
        <taxon>Guyparkeria</taxon>
    </lineage>
</organism>
<gene>
    <name evidence="1" type="ORF">GM160_09570</name>
</gene>
<evidence type="ECO:0000313" key="2">
    <source>
        <dbReference type="Proteomes" id="UP000427716"/>
    </source>
</evidence>
<accession>A0A6I6D6J1</accession>
<sequence length="239" mass="25479">MNRGWIVGIDGCPGGWVAVAQLTEASANGGARALVASRLDDLLARFEGVDLVGIDMPIGLSEGAARDCDRSARARLGARGASVFPAPLRPALLAASHSEASALSRQAGGQGVSAQAWNLFPRVRELDDLLRSRPEWQDRLVEVHPELSFLALNDDVALSASKHRIDGIYRRRALIAEAFGMAAIESAVAQLAGTRAKEDDMLDAFAALWSARRWVNGSGETLPADPPEDACGLPMRIVF</sequence>
<reference evidence="1 2" key="1">
    <citation type="submission" date="2019-11" db="EMBL/GenBank/DDBJ databases">
        <authorList>
            <person name="Zhang J."/>
            <person name="Sun C."/>
        </authorList>
    </citation>
    <scope>NUCLEOTIDE SEQUENCE [LARGE SCALE GENOMIC DNA]</scope>
    <source>
        <strain evidence="2">sp2</strain>
    </source>
</reference>
<evidence type="ECO:0000313" key="1">
    <source>
        <dbReference type="EMBL" id="QGT79114.1"/>
    </source>
</evidence>
<keyword evidence="2" id="KW-1185">Reference proteome</keyword>
<dbReference type="InterPro" id="IPR007362">
    <property type="entry name" value="DUF429"/>
</dbReference>
<dbReference type="Proteomes" id="UP000427716">
    <property type="component" value="Chromosome"/>
</dbReference>
<dbReference type="Pfam" id="PF04250">
    <property type="entry name" value="DUF429"/>
    <property type="match status" value="1"/>
</dbReference>
<proteinExistence type="predicted"/>